<dbReference type="AlphaFoldDB" id="A0A7G7XC15"/>
<evidence type="ECO:0000313" key="2">
    <source>
        <dbReference type="Proteomes" id="UP000515277"/>
    </source>
</evidence>
<evidence type="ECO:0000313" key="1">
    <source>
        <dbReference type="EMBL" id="QNH77510.1"/>
    </source>
</evidence>
<dbReference type="Proteomes" id="UP000515277">
    <property type="component" value="Chromosome"/>
</dbReference>
<organism evidence="1 2">
    <name type="scientific">Pseudomonas protegens</name>
    <dbReference type="NCBI Taxonomy" id="380021"/>
    <lineage>
        <taxon>Bacteria</taxon>
        <taxon>Pseudomonadati</taxon>
        <taxon>Pseudomonadota</taxon>
        <taxon>Gammaproteobacteria</taxon>
        <taxon>Pseudomonadales</taxon>
        <taxon>Pseudomonadaceae</taxon>
        <taxon>Pseudomonas</taxon>
    </lineage>
</organism>
<accession>A0A7G7XC15</accession>
<sequence>MNQNISSVQTVCFSINKSNPPQLSVTAAGTVNSSGWSGGALIPRIYVAPPQDGIQEFDFVAEAPSGVVLWVMSPISGDGTIQMAQWMEGVRVYSATNFVSALLSEAACAVGQGTLDQHYLHTSTYIPNTAATPPLVLYGLKQPKLAGGNGNANGR</sequence>
<reference evidence="2" key="1">
    <citation type="journal article" date="2020" name="Microbiol. Resour. Announc.">
        <title>Complete genome sequences of four natural Pseudomonas isolates that catabolize a wide range of aromatic compounds relevant to lignin valorization.</title>
        <authorList>
            <person name="Hatmaker E.A."/>
            <person name="Presley G."/>
            <person name="Cannon O."/>
            <person name="Guss A.M."/>
            <person name="Elkins J.G."/>
        </authorList>
    </citation>
    <scope>NUCLEOTIDE SEQUENCE [LARGE SCALE GENOMIC DNA]</scope>
    <source>
        <strain evidence="2">H1F5C</strain>
    </source>
</reference>
<protein>
    <submittedName>
        <fullName evidence="1">Uncharacterized protein</fullName>
    </submittedName>
</protein>
<name>A0A7G7XC15_9PSED</name>
<dbReference type="EMBL" id="CP060201">
    <property type="protein sequence ID" value="QNH77510.1"/>
    <property type="molecule type" value="Genomic_DNA"/>
</dbReference>
<dbReference type="RefSeq" id="WP_179601708.1">
    <property type="nucleotide sequence ID" value="NZ_CP060201.1"/>
</dbReference>
<gene>
    <name evidence="1" type="ORF">GGI48_30495</name>
</gene>
<proteinExistence type="predicted"/>